<keyword evidence="3" id="KW-1185">Reference proteome</keyword>
<reference evidence="2 3" key="1">
    <citation type="submission" date="2016-10" db="EMBL/GenBank/DDBJ databases">
        <authorList>
            <person name="de Groot N.N."/>
        </authorList>
    </citation>
    <scope>NUCLEOTIDE SEQUENCE [LARGE SCALE GENOMIC DNA]</scope>
    <source>
        <strain evidence="3">P4-7,KCTC 19426,CECT 7604</strain>
    </source>
</reference>
<dbReference type="InterPro" id="IPR006448">
    <property type="entry name" value="Phage_term_ssu_P27"/>
</dbReference>
<evidence type="ECO:0000256" key="1">
    <source>
        <dbReference type="SAM" id="MobiDB-lite"/>
    </source>
</evidence>
<dbReference type="EMBL" id="LT629710">
    <property type="protein sequence ID" value="SDP09748.1"/>
    <property type="molecule type" value="Genomic_DNA"/>
</dbReference>
<evidence type="ECO:0000313" key="3">
    <source>
        <dbReference type="Proteomes" id="UP000198741"/>
    </source>
</evidence>
<gene>
    <name evidence="2" type="ORF">SAMN04515671_2929</name>
</gene>
<dbReference type="OrthoDB" id="5184675at2"/>
<sequence>MGATPTGRPNGRPPKPTEQKRAAGNPGGRALPDAPGIGEGLDSLGLPPVAPVQLGDAGSALWSDVWGAGKSWLSPAADSPLVTMLCEAEDEIGTLRNWLGAEPDRRWYEMSNGASVTHPSVTQLRELRTQRTAWLSMLGFSPADRSRLGLAEVRVRDEMDELRRARDERRAAGAAGA</sequence>
<protein>
    <submittedName>
        <fullName evidence="2">Phage terminase, small subunit, putative, P27 family</fullName>
    </submittedName>
</protein>
<evidence type="ECO:0000313" key="2">
    <source>
        <dbReference type="EMBL" id="SDP09748.1"/>
    </source>
</evidence>
<name>A0A1H0PZ55_9ACTN</name>
<dbReference type="STRING" id="1090615.SAMN04515671_2929"/>
<organism evidence="2 3">
    <name type="scientific">Nakamurella panacisegetis</name>
    <dbReference type="NCBI Taxonomy" id="1090615"/>
    <lineage>
        <taxon>Bacteria</taxon>
        <taxon>Bacillati</taxon>
        <taxon>Actinomycetota</taxon>
        <taxon>Actinomycetes</taxon>
        <taxon>Nakamurellales</taxon>
        <taxon>Nakamurellaceae</taxon>
        <taxon>Nakamurella</taxon>
    </lineage>
</organism>
<dbReference type="Pfam" id="PF05119">
    <property type="entry name" value="Terminase_4"/>
    <property type="match status" value="1"/>
</dbReference>
<dbReference type="Proteomes" id="UP000198741">
    <property type="component" value="Chromosome I"/>
</dbReference>
<dbReference type="RefSeq" id="WP_157695432.1">
    <property type="nucleotide sequence ID" value="NZ_LT629710.1"/>
</dbReference>
<feature type="region of interest" description="Disordered" evidence="1">
    <location>
        <begin position="1"/>
        <end position="42"/>
    </location>
</feature>
<proteinExistence type="predicted"/>
<accession>A0A1H0PZ55</accession>
<dbReference type="AlphaFoldDB" id="A0A1H0PZ55"/>